<evidence type="ECO:0000313" key="2">
    <source>
        <dbReference type="EMBL" id="CZT13105.1"/>
    </source>
</evidence>
<feature type="transmembrane region" description="Helical" evidence="1">
    <location>
        <begin position="22"/>
        <end position="42"/>
    </location>
</feature>
<evidence type="ECO:0000256" key="1">
    <source>
        <dbReference type="SAM" id="Phobius"/>
    </source>
</evidence>
<feature type="transmembrane region" description="Helical" evidence="1">
    <location>
        <begin position="49"/>
        <end position="67"/>
    </location>
</feature>
<feature type="transmembrane region" description="Helical" evidence="1">
    <location>
        <begin position="277"/>
        <end position="299"/>
    </location>
</feature>
<organism evidence="2 3">
    <name type="scientific">Rhynchosporium graminicola</name>
    <dbReference type="NCBI Taxonomy" id="2792576"/>
    <lineage>
        <taxon>Eukaryota</taxon>
        <taxon>Fungi</taxon>
        <taxon>Dikarya</taxon>
        <taxon>Ascomycota</taxon>
        <taxon>Pezizomycotina</taxon>
        <taxon>Leotiomycetes</taxon>
        <taxon>Helotiales</taxon>
        <taxon>Ploettnerulaceae</taxon>
        <taxon>Rhynchosporium</taxon>
    </lineage>
</organism>
<feature type="transmembrane region" description="Helical" evidence="1">
    <location>
        <begin position="113"/>
        <end position="135"/>
    </location>
</feature>
<keyword evidence="3" id="KW-1185">Reference proteome</keyword>
<comment type="caution">
    <text evidence="2">The sequence shown here is derived from an EMBL/GenBank/DDBJ whole genome shotgun (WGS) entry which is preliminary data.</text>
</comment>
<keyword evidence="1" id="KW-0472">Membrane</keyword>
<keyword evidence="1" id="KW-1133">Transmembrane helix</keyword>
<feature type="transmembrane region" description="Helical" evidence="1">
    <location>
        <begin position="165"/>
        <end position="191"/>
    </location>
</feature>
<feature type="transmembrane region" description="Helical" evidence="1">
    <location>
        <begin position="248"/>
        <end position="265"/>
    </location>
</feature>
<dbReference type="Proteomes" id="UP000178129">
    <property type="component" value="Unassembled WGS sequence"/>
</dbReference>
<keyword evidence="1" id="KW-0812">Transmembrane</keyword>
<dbReference type="EMBL" id="FJUW01000080">
    <property type="protein sequence ID" value="CZT13105.1"/>
    <property type="molecule type" value="Genomic_DNA"/>
</dbReference>
<evidence type="ECO:0000313" key="3">
    <source>
        <dbReference type="Proteomes" id="UP000178129"/>
    </source>
</evidence>
<accession>A0A1E1LRI9</accession>
<reference evidence="3" key="1">
    <citation type="submission" date="2016-03" db="EMBL/GenBank/DDBJ databases">
        <authorList>
            <person name="Ploux O."/>
        </authorList>
    </citation>
    <scope>NUCLEOTIDE SEQUENCE [LARGE SCALE GENOMIC DNA]</scope>
    <source>
        <strain evidence="3">UK7</strain>
    </source>
</reference>
<sequence length="343" mass="38322">MPQSIRETAECGFEGNSDTYGLGVRLGIYLSWLSIIIAAAWFPKIIGSLTDGLLVFLVAFLAATILVSTQNQKTYAVEIVVMAYLYFGGLVTCSLSILAAGVRRPAEKHPVSLWRGTIMYITAIAMGLYHLWFYWGPERFMDTPCGTWLFPFGNVETENFRHSWVLIYAIVSIVVGVSWPLTAVAALILFIPDMVTILARLFPKLLGKWTSDGSLYGKSVANLGKGVKIRYLRSRQVARRRADRSKRITRHLILAACVLVLVWSITGVELMLYKNSIASINTLAATGQLIPFIIGVATVTKLAFNAMSEDYEPPRLTWGFFFYEEQKVLTESERQSVNLLQRG</sequence>
<gene>
    <name evidence="2" type="ORF">RCO7_04227</name>
</gene>
<proteinExistence type="predicted"/>
<dbReference type="InParanoid" id="A0A1E1LRI9"/>
<dbReference type="AlphaFoldDB" id="A0A1E1LRI9"/>
<name>A0A1E1LRI9_9HELO</name>
<feature type="transmembrane region" description="Helical" evidence="1">
    <location>
        <begin position="79"/>
        <end position="101"/>
    </location>
</feature>
<protein>
    <submittedName>
        <fullName evidence="2">Uncharacterized protein</fullName>
    </submittedName>
</protein>